<dbReference type="EMBL" id="JBHSKX010000001">
    <property type="protein sequence ID" value="MFC5366457.1"/>
    <property type="molecule type" value="Genomic_DNA"/>
</dbReference>
<reference evidence="6 7" key="1">
    <citation type="journal article" date="2019" name="Int. J. Syst. Evol. Microbiol.">
        <title>The Global Catalogue of Microorganisms (GCM) 10K type strain sequencing project: providing services to taxonomists for standard genome sequencing and annotation.</title>
        <authorList>
            <consortium name="The Broad Institute Genomics Platform"/>
            <consortium name="The Broad Institute Genome Sequencing Center for Infectious Disease"/>
            <person name="Wu L."/>
            <person name="Ma J."/>
        </authorList>
    </citation>
    <scope>NUCLEOTIDE SEQUENCE [LARGE SCALE GENOMIC DNA]</scope>
    <source>
        <strain evidence="6 7">CGMCC 1.12237</strain>
    </source>
</reference>
<feature type="binding site" evidence="3">
    <location>
        <position position="175"/>
    </location>
    <ligand>
        <name>Fe cation</name>
        <dbReference type="ChEBI" id="CHEBI:24875"/>
    </ligand>
</feature>
<accession>A0ABD5R8U3</accession>
<dbReference type="Gene3D" id="3.10.580.10">
    <property type="entry name" value="CBS-domain"/>
    <property type="match status" value="1"/>
</dbReference>
<proteinExistence type="predicted"/>
<evidence type="ECO:0000259" key="4">
    <source>
        <dbReference type="PROSITE" id="PS51371"/>
    </source>
</evidence>
<protein>
    <submittedName>
        <fullName evidence="6">Cyclic nucleotide-binding/CBS domain-containing protein</fullName>
    </submittedName>
</protein>
<dbReference type="CDD" id="cd02205">
    <property type="entry name" value="CBS_pair_SF"/>
    <property type="match status" value="1"/>
</dbReference>
<feature type="domain" description="CBS" evidence="4">
    <location>
        <begin position="11"/>
        <end position="68"/>
    </location>
</feature>
<keyword evidence="3" id="KW-0479">Metal-binding</keyword>
<evidence type="ECO:0000256" key="2">
    <source>
        <dbReference type="PROSITE-ProRule" id="PRU00703"/>
    </source>
</evidence>
<dbReference type="RefSeq" id="WP_227228197.1">
    <property type="nucleotide sequence ID" value="NZ_JAJCVJ010000001.1"/>
</dbReference>
<sequence length="178" mass="18612">MDTSVMVRDVMSREFVGVSESDTVAGAVGVMLEDGTDCAVVLRGNDPVGVVTSIAALDLLVDGADPDSTPVSEVMGPVGPVVSPADVLSEAARRMVTEPARRLLVMDGDDLLGVLSERDVMAATATSVPESPNEALAMETESRDPEYTDQSICEVCGTLARELANVNGQLVCPDCREV</sequence>
<evidence type="ECO:0000259" key="5">
    <source>
        <dbReference type="PROSITE" id="PS51901"/>
    </source>
</evidence>
<dbReference type="Proteomes" id="UP001596201">
    <property type="component" value="Unassembled WGS sequence"/>
</dbReference>
<gene>
    <name evidence="6" type="ORF">ACFPJ5_05855</name>
</gene>
<keyword evidence="3" id="KW-0408">Iron</keyword>
<feature type="binding site" evidence="3">
    <location>
        <position position="153"/>
    </location>
    <ligand>
        <name>Zn(2+)</name>
        <dbReference type="ChEBI" id="CHEBI:29105"/>
    </ligand>
</feature>
<comment type="caution">
    <text evidence="6">The sequence shown here is derived from an EMBL/GenBank/DDBJ whole genome shotgun (WGS) entry which is preliminary data.</text>
</comment>
<dbReference type="PANTHER" id="PTHR43080">
    <property type="entry name" value="CBS DOMAIN-CONTAINING PROTEIN CBSX3, MITOCHONDRIAL"/>
    <property type="match status" value="1"/>
</dbReference>
<evidence type="ECO:0000256" key="3">
    <source>
        <dbReference type="PROSITE-ProRule" id="PRU01249"/>
    </source>
</evidence>
<evidence type="ECO:0000256" key="1">
    <source>
        <dbReference type="ARBA" id="ARBA00023122"/>
    </source>
</evidence>
<feature type="binding site" evidence="3">
    <location>
        <position position="156"/>
    </location>
    <ligand>
        <name>Fe cation</name>
        <dbReference type="ChEBI" id="CHEBI:24875"/>
    </ligand>
</feature>
<feature type="binding site" evidence="3">
    <location>
        <position position="172"/>
    </location>
    <ligand>
        <name>Fe cation</name>
        <dbReference type="ChEBI" id="CHEBI:24875"/>
    </ligand>
</feature>
<feature type="binding site" evidence="3">
    <location>
        <position position="153"/>
    </location>
    <ligand>
        <name>Fe cation</name>
        <dbReference type="ChEBI" id="CHEBI:24875"/>
    </ligand>
</feature>
<keyword evidence="7" id="KW-1185">Reference proteome</keyword>
<evidence type="ECO:0000313" key="7">
    <source>
        <dbReference type="Proteomes" id="UP001596201"/>
    </source>
</evidence>
<dbReference type="SMART" id="SM00116">
    <property type="entry name" value="CBS"/>
    <property type="match status" value="2"/>
</dbReference>
<keyword evidence="3" id="KW-0862">Zinc</keyword>
<dbReference type="InterPro" id="IPR000644">
    <property type="entry name" value="CBS_dom"/>
</dbReference>
<dbReference type="SUPFAM" id="SSF54631">
    <property type="entry name" value="CBS-domain pair"/>
    <property type="match status" value="1"/>
</dbReference>
<dbReference type="InterPro" id="IPR051257">
    <property type="entry name" value="Diverse_CBS-Domain"/>
</dbReference>
<dbReference type="Pfam" id="PF00571">
    <property type="entry name" value="CBS"/>
    <property type="match status" value="2"/>
</dbReference>
<dbReference type="GO" id="GO:0046872">
    <property type="term" value="F:metal ion binding"/>
    <property type="evidence" value="ECO:0007669"/>
    <property type="project" value="UniProtKB-KW"/>
</dbReference>
<dbReference type="InterPro" id="IPR046342">
    <property type="entry name" value="CBS_dom_sf"/>
</dbReference>
<feature type="domain" description="ACP-type MB" evidence="5">
    <location>
        <begin position="148"/>
        <end position="178"/>
    </location>
</feature>
<dbReference type="PROSITE" id="PS51371">
    <property type="entry name" value="CBS"/>
    <property type="match status" value="2"/>
</dbReference>
<evidence type="ECO:0000313" key="6">
    <source>
        <dbReference type="EMBL" id="MFC5366457.1"/>
    </source>
</evidence>
<dbReference type="InterPro" id="IPR044065">
    <property type="entry name" value="ACP_MB"/>
</dbReference>
<organism evidence="6 7">
    <name type="scientific">Salinirubrum litoreum</name>
    <dbReference type="NCBI Taxonomy" id="1126234"/>
    <lineage>
        <taxon>Archaea</taxon>
        <taxon>Methanobacteriati</taxon>
        <taxon>Methanobacteriota</taxon>
        <taxon>Stenosarchaea group</taxon>
        <taxon>Halobacteria</taxon>
        <taxon>Halobacteriales</taxon>
        <taxon>Haloferacaceae</taxon>
        <taxon>Salinirubrum</taxon>
    </lineage>
</organism>
<dbReference type="AlphaFoldDB" id="A0ABD5R8U3"/>
<dbReference type="PANTHER" id="PTHR43080:SF2">
    <property type="entry name" value="CBS DOMAIN-CONTAINING PROTEIN"/>
    <property type="match status" value="1"/>
</dbReference>
<feature type="binding site" evidence="3">
    <location>
        <position position="156"/>
    </location>
    <ligand>
        <name>Zn(2+)</name>
        <dbReference type="ChEBI" id="CHEBI:29105"/>
    </ligand>
</feature>
<feature type="binding site" evidence="3">
    <location>
        <position position="172"/>
    </location>
    <ligand>
        <name>Zn(2+)</name>
        <dbReference type="ChEBI" id="CHEBI:29105"/>
    </ligand>
</feature>
<name>A0ABD5R8U3_9EURY</name>
<dbReference type="PROSITE" id="PS51901">
    <property type="entry name" value="ACP_MB"/>
    <property type="match status" value="1"/>
</dbReference>
<feature type="domain" description="CBS" evidence="4">
    <location>
        <begin position="75"/>
        <end position="130"/>
    </location>
</feature>
<keyword evidence="1 2" id="KW-0129">CBS domain</keyword>
<feature type="binding site" evidence="3">
    <location>
        <position position="175"/>
    </location>
    <ligand>
        <name>Zn(2+)</name>
        <dbReference type="ChEBI" id="CHEBI:29105"/>
    </ligand>
</feature>